<dbReference type="Pfam" id="PF08885">
    <property type="entry name" value="GSCFA"/>
    <property type="match status" value="1"/>
</dbReference>
<dbReference type="InterPro" id="IPR014982">
    <property type="entry name" value="GSCFA"/>
</dbReference>
<dbReference type="Gene3D" id="3.40.50.1110">
    <property type="entry name" value="SGNH hydrolase"/>
    <property type="match status" value="1"/>
</dbReference>
<dbReference type="SUPFAM" id="SSF52266">
    <property type="entry name" value="SGNH hydrolase"/>
    <property type="match status" value="1"/>
</dbReference>
<keyword evidence="3" id="KW-1185">Reference proteome</keyword>
<dbReference type="EMBL" id="BAAAFG010000002">
    <property type="protein sequence ID" value="GAA0871399.1"/>
    <property type="molecule type" value="Genomic_DNA"/>
</dbReference>
<dbReference type="Proteomes" id="UP001500507">
    <property type="component" value="Unassembled WGS sequence"/>
</dbReference>
<dbReference type="InterPro" id="IPR036514">
    <property type="entry name" value="SGNH_hydro_sf"/>
</dbReference>
<sequence>MDVLRHKLQSATHVFITYGTAWGYKHLEKDQIVANCHKLPQKNFAKELYSVEEVTQTTLEIVTLLKDLNPSAEVSFTVSPVRHLKDGVVQNTLSKAHLIAGIHQAREKEPRIGYLPAYEIMMDELRDYRFYQDDMIHPNLTAIDYIFERFKEACIAPLAYKTMSKVLDIQKGLAHRPFNENSEANQRFLAQLNEKISTLQKEVPQISF</sequence>
<feature type="domain" description="GSCFA" evidence="1">
    <location>
        <begin position="4"/>
        <end position="150"/>
    </location>
</feature>
<name>A0ABP3XQ76_9FLAO</name>
<gene>
    <name evidence="2" type="ORF">GCM10009117_05450</name>
</gene>
<accession>A0ABP3XQ76</accession>
<protein>
    <recommendedName>
        <fullName evidence="1">GSCFA domain-containing protein</fullName>
    </recommendedName>
</protein>
<reference evidence="3" key="1">
    <citation type="journal article" date="2019" name="Int. J. Syst. Evol. Microbiol.">
        <title>The Global Catalogue of Microorganisms (GCM) 10K type strain sequencing project: providing services to taxonomists for standard genome sequencing and annotation.</title>
        <authorList>
            <consortium name="The Broad Institute Genomics Platform"/>
            <consortium name="The Broad Institute Genome Sequencing Center for Infectious Disease"/>
            <person name="Wu L."/>
            <person name="Ma J."/>
        </authorList>
    </citation>
    <scope>NUCLEOTIDE SEQUENCE [LARGE SCALE GENOMIC DNA]</scope>
    <source>
        <strain evidence="3">JCM 16082</strain>
    </source>
</reference>
<proteinExistence type="predicted"/>
<evidence type="ECO:0000313" key="3">
    <source>
        <dbReference type="Proteomes" id="UP001500507"/>
    </source>
</evidence>
<comment type="caution">
    <text evidence="2">The sequence shown here is derived from an EMBL/GenBank/DDBJ whole genome shotgun (WGS) entry which is preliminary data.</text>
</comment>
<evidence type="ECO:0000313" key="2">
    <source>
        <dbReference type="EMBL" id="GAA0871399.1"/>
    </source>
</evidence>
<organism evidence="2 3">
    <name type="scientific">Gangjinia marincola</name>
    <dbReference type="NCBI Taxonomy" id="578463"/>
    <lineage>
        <taxon>Bacteria</taxon>
        <taxon>Pseudomonadati</taxon>
        <taxon>Bacteroidota</taxon>
        <taxon>Flavobacteriia</taxon>
        <taxon>Flavobacteriales</taxon>
        <taxon>Flavobacteriaceae</taxon>
        <taxon>Gangjinia</taxon>
    </lineage>
</organism>
<evidence type="ECO:0000259" key="1">
    <source>
        <dbReference type="Pfam" id="PF08885"/>
    </source>
</evidence>